<dbReference type="RefSeq" id="WP_151534171.1">
    <property type="nucleotide sequence ID" value="NZ_WBOS01000002.1"/>
</dbReference>
<evidence type="ECO:0000256" key="3">
    <source>
        <dbReference type="SAM" id="Phobius"/>
    </source>
</evidence>
<dbReference type="PANTHER" id="PTHR40903">
    <property type="entry name" value="GLYCINE-RICH CELL WALL STRUCTURAL PROTEIN 1-LIKE"/>
    <property type="match status" value="1"/>
</dbReference>
<keyword evidence="3" id="KW-0472">Membrane</keyword>
<keyword evidence="3" id="KW-1133">Transmembrane helix</keyword>
<proteinExistence type="predicted"/>
<feature type="transmembrane region" description="Helical" evidence="3">
    <location>
        <begin position="29"/>
        <end position="49"/>
    </location>
</feature>
<sequence>MEERKQFARLLKPVQNQLLFQLVMKEIQLLLLFAGALSLALLLLARLIVIPFINYYFITLILVLFVITIIRIWMNRPTMHGAAVIYNKYVPDDRVMTAYSFLNAEGIIASLQLSDALVHMKKSSNIVYKRKKNYFYPKWLLLFLTLTVGACFLWMFPNENIQLAKQKEKEIKLVAETKKKLKEEIKKEKDPEVKKALQEAKDKLGEMKSAEEALKELAKQKKELELKALREKEKQTALENWKTQLKNNGISDLEKMLNQKNLAAIEKELSKLNEKWNELSEEQKQALSQLTENEGQLSEEELAKLMEQIESALNSEEFLAQLAAAQGALQKVGLSMQNQMAANGMPSGQLAFSTQSQSNQGNTSGNKQGGQNSNGQSPNQNNQNTSGGNGSGSGQGSAGGNGNGIGSGSGSGSGAGSGAGGPGAGKGQGAREFLTIPEPIEGQTNIETDTGQLGEGSPVHQTEGPGPVLKGSIRPYSEVFEAYEKAYRQSTDRYKLPADLEEIVKNYFTTIDPNEE</sequence>
<dbReference type="OrthoDB" id="2380672at2"/>
<organism evidence="4 5">
    <name type="scientific">Cytobacillus depressus</name>
    <dbReference type="NCBI Taxonomy" id="1602942"/>
    <lineage>
        <taxon>Bacteria</taxon>
        <taxon>Bacillati</taxon>
        <taxon>Bacillota</taxon>
        <taxon>Bacilli</taxon>
        <taxon>Bacillales</taxon>
        <taxon>Bacillaceae</taxon>
        <taxon>Cytobacillus</taxon>
    </lineage>
</organism>
<protein>
    <recommendedName>
        <fullName evidence="6">DUF4175 domain-containing protein</fullName>
    </recommendedName>
</protein>
<dbReference type="EMBL" id="WBOS01000002">
    <property type="protein sequence ID" value="KAB2337478.1"/>
    <property type="molecule type" value="Genomic_DNA"/>
</dbReference>
<evidence type="ECO:0000313" key="5">
    <source>
        <dbReference type="Proteomes" id="UP000481030"/>
    </source>
</evidence>
<dbReference type="AlphaFoldDB" id="A0A6L3V9A7"/>
<feature type="region of interest" description="Disordered" evidence="2">
    <location>
        <begin position="344"/>
        <end position="472"/>
    </location>
</feature>
<evidence type="ECO:0000256" key="1">
    <source>
        <dbReference type="SAM" id="Coils"/>
    </source>
</evidence>
<feature type="transmembrane region" description="Helical" evidence="3">
    <location>
        <begin position="139"/>
        <end position="156"/>
    </location>
</feature>
<dbReference type="PANTHER" id="PTHR40903:SF1">
    <property type="entry name" value="HYPHALLY REGULATED CELL WALL PROTEIN 3"/>
    <property type="match status" value="1"/>
</dbReference>
<keyword evidence="1" id="KW-0175">Coiled coil</keyword>
<feature type="compositionally biased region" description="Polar residues" evidence="2">
    <location>
        <begin position="442"/>
        <end position="451"/>
    </location>
</feature>
<feature type="coiled-coil region" evidence="1">
    <location>
        <begin position="164"/>
        <end position="300"/>
    </location>
</feature>
<evidence type="ECO:0000313" key="4">
    <source>
        <dbReference type="EMBL" id="KAB2337478.1"/>
    </source>
</evidence>
<accession>A0A6L3V9A7</accession>
<gene>
    <name evidence="4" type="ORF">F7731_07680</name>
</gene>
<dbReference type="Proteomes" id="UP000481030">
    <property type="component" value="Unassembled WGS sequence"/>
</dbReference>
<evidence type="ECO:0008006" key="6">
    <source>
        <dbReference type="Google" id="ProtNLM"/>
    </source>
</evidence>
<feature type="compositionally biased region" description="Low complexity" evidence="2">
    <location>
        <begin position="355"/>
        <end position="386"/>
    </location>
</feature>
<evidence type="ECO:0000256" key="2">
    <source>
        <dbReference type="SAM" id="MobiDB-lite"/>
    </source>
</evidence>
<keyword evidence="5" id="KW-1185">Reference proteome</keyword>
<reference evidence="4 5" key="1">
    <citation type="journal article" date="2016" name="Antonie Van Leeuwenhoek">
        <title>Bacillus depressus sp. nov., isolated from soil of a sunflower field.</title>
        <authorList>
            <person name="Wei X."/>
            <person name="Xin D."/>
            <person name="Xin Y."/>
            <person name="Zhang H."/>
            <person name="Wang T."/>
            <person name="Zhang J."/>
        </authorList>
    </citation>
    <scope>NUCLEOTIDE SEQUENCE [LARGE SCALE GENOMIC DNA]</scope>
    <source>
        <strain evidence="4 5">BZ1</strain>
    </source>
</reference>
<name>A0A6L3V9A7_9BACI</name>
<feature type="compositionally biased region" description="Gly residues" evidence="2">
    <location>
        <begin position="387"/>
        <end position="428"/>
    </location>
</feature>
<feature type="transmembrane region" description="Helical" evidence="3">
    <location>
        <begin position="55"/>
        <end position="74"/>
    </location>
</feature>
<comment type="caution">
    <text evidence="4">The sequence shown here is derived from an EMBL/GenBank/DDBJ whole genome shotgun (WGS) entry which is preliminary data.</text>
</comment>
<keyword evidence="3" id="KW-0812">Transmembrane</keyword>